<dbReference type="InterPro" id="IPR006279">
    <property type="entry name" value="SoxD"/>
</dbReference>
<dbReference type="RefSeq" id="WP_013148115.1">
    <property type="nucleotide sequence ID" value="NC_014207.1"/>
</dbReference>
<evidence type="ECO:0000313" key="1">
    <source>
        <dbReference type="EMBL" id="ADI29803.1"/>
    </source>
</evidence>
<accession>D7DIB8</accession>
<dbReference type="InterPro" id="IPR038561">
    <property type="entry name" value="SoxD_sf"/>
</dbReference>
<dbReference type="OrthoDB" id="7159274at2"/>
<dbReference type="EMBL" id="CP002056">
    <property type="protein sequence ID" value="ADI29803.1"/>
    <property type="molecule type" value="Genomic_DNA"/>
</dbReference>
<gene>
    <name evidence="1" type="ordered locus">M301_1420</name>
</gene>
<reference evidence="2" key="1">
    <citation type="submission" date="2010-05" db="EMBL/GenBank/DDBJ databases">
        <title>Complete sequence of Methylotenera sp. 301.</title>
        <authorList>
            <person name="Lucas S."/>
            <person name="Copeland A."/>
            <person name="Lapidus A."/>
            <person name="Cheng J.-F."/>
            <person name="Bruce D."/>
            <person name="Goodwin L."/>
            <person name="Pitluck S."/>
            <person name="Clum A."/>
            <person name="Land M."/>
            <person name="Hauser L."/>
            <person name="Kyrpides N."/>
            <person name="Ivanova N."/>
            <person name="Chistoservova L."/>
            <person name="Kalyuzhnaya M."/>
            <person name="Woyke T."/>
        </authorList>
    </citation>
    <scope>NUCLEOTIDE SEQUENCE [LARGE SCALE GENOMIC DNA]</scope>
    <source>
        <strain evidence="2">301</strain>
    </source>
</reference>
<protein>
    <submittedName>
        <fullName evidence="1">Sarcosine oxidase delta subunit heterotetrameric</fullName>
    </submittedName>
</protein>
<proteinExistence type="predicted"/>
<dbReference type="STRING" id="666681.M301_1420"/>
<evidence type="ECO:0000313" key="2">
    <source>
        <dbReference type="Proteomes" id="UP000000383"/>
    </source>
</evidence>
<name>D7DIB8_METV0</name>
<reference evidence="1 2" key="2">
    <citation type="journal article" date="2011" name="J. Bacteriol.">
        <title>Genomes of three methylotrophs from a single niche uncover genetic and metabolic divergence of Methylophilaceae.</title>
        <authorList>
            <person name="Lapidus A."/>
            <person name="Clum A."/>
            <person name="Labutti K."/>
            <person name="Kaluzhnaya M.G."/>
            <person name="Lim S."/>
            <person name="Beck D.A."/>
            <person name="Glavina Del Rio T."/>
            <person name="Nolan M."/>
            <person name="Mavromatis K."/>
            <person name="Huntemann M."/>
            <person name="Lucas S."/>
            <person name="Lidstrom M.E."/>
            <person name="Ivanova N."/>
            <person name="Chistoserdova L."/>
        </authorList>
    </citation>
    <scope>NUCLEOTIDE SEQUENCE [LARGE SCALE GENOMIC DNA]</scope>
    <source>
        <strain evidence="1 2">301</strain>
    </source>
</reference>
<organism evidence="1 2">
    <name type="scientific">Methylotenera versatilis (strain 301)</name>
    <dbReference type="NCBI Taxonomy" id="666681"/>
    <lineage>
        <taxon>Bacteria</taxon>
        <taxon>Pseudomonadati</taxon>
        <taxon>Pseudomonadota</taxon>
        <taxon>Betaproteobacteria</taxon>
        <taxon>Nitrosomonadales</taxon>
        <taxon>Methylophilaceae</taxon>
        <taxon>Methylotenera</taxon>
    </lineage>
</organism>
<dbReference type="AlphaFoldDB" id="D7DIB8"/>
<dbReference type="Pfam" id="PF04267">
    <property type="entry name" value="SoxD"/>
    <property type="match status" value="1"/>
</dbReference>
<dbReference type="Proteomes" id="UP000000383">
    <property type="component" value="Chromosome"/>
</dbReference>
<dbReference type="GO" id="GO:0046653">
    <property type="term" value="P:tetrahydrofolate metabolic process"/>
    <property type="evidence" value="ECO:0007669"/>
    <property type="project" value="InterPro"/>
</dbReference>
<dbReference type="eggNOG" id="COG4311">
    <property type="taxonomic scope" value="Bacteria"/>
</dbReference>
<dbReference type="GO" id="GO:0008115">
    <property type="term" value="F:sarcosine oxidase activity"/>
    <property type="evidence" value="ECO:0007669"/>
    <property type="project" value="InterPro"/>
</dbReference>
<sequence>MKLLTCPMNGTRPLSEFVFGGEYRQAPDQDTCTDAEWAAYVHNRSGAPGDKKEWWYHSPSGTWFIAERNTLTDKVTRTYLLGQNNTTQEEGK</sequence>
<dbReference type="KEGG" id="meh:M301_1420"/>
<dbReference type="HOGENOM" id="CLU_156359_2_0_4"/>
<keyword evidence="2" id="KW-1185">Reference proteome</keyword>
<dbReference type="Gene3D" id="3.30.2270.10">
    <property type="entry name" value="Folate-binding superfamily"/>
    <property type="match status" value="1"/>
</dbReference>